<proteinExistence type="predicted"/>
<name>A0A135V9D7_9PEZI</name>
<evidence type="ECO:0000256" key="2">
    <source>
        <dbReference type="SAM" id="Phobius"/>
    </source>
</evidence>
<evidence type="ECO:0000256" key="1">
    <source>
        <dbReference type="SAM" id="MobiDB-lite"/>
    </source>
</evidence>
<keyword evidence="2" id="KW-0812">Transmembrane</keyword>
<keyword evidence="2" id="KW-0472">Membrane</keyword>
<dbReference type="OrthoDB" id="5420013at2759"/>
<dbReference type="AlphaFoldDB" id="A0A135V9D7"/>
<evidence type="ECO:0000313" key="3">
    <source>
        <dbReference type="EMBL" id="KXH69364.1"/>
    </source>
</evidence>
<organism evidence="3 4">
    <name type="scientific">Colletotrichum salicis</name>
    <dbReference type="NCBI Taxonomy" id="1209931"/>
    <lineage>
        <taxon>Eukaryota</taxon>
        <taxon>Fungi</taxon>
        <taxon>Dikarya</taxon>
        <taxon>Ascomycota</taxon>
        <taxon>Pezizomycotina</taxon>
        <taxon>Sordariomycetes</taxon>
        <taxon>Hypocreomycetidae</taxon>
        <taxon>Glomerellales</taxon>
        <taxon>Glomerellaceae</taxon>
        <taxon>Colletotrichum</taxon>
        <taxon>Colletotrichum acutatum species complex</taxon>
    </lineage>
</organism>
<dbReference type="STRING" id="1209931.A0A135V9D7"/>
<accession>A0A135V9D7</accession>
<dbReference type="EMBL" id="JFFI01000109">
    <property type="protein sequence ID" value="KXH69364.1"/>
    <property type="molecule type" value="Genomic_DNA"/>
</dbReference>
<sequence length="306" mass="33559">MASNIDGNESADNVNTAVHEGRPTTDEHDGHTDNGMVPTSALRVQTSLGKRAPTGSIPERTWKFYLNASTGLLSYENILDQRNQCIRSRRGHSMSRFEVHESVATMSAKATGGGSYPYPAEYRRLAKLDGGRDIETGGHNPSAQQLPGGFATVVTKDATIKNRLFGVSRTSVRCNAQDGTHERIDLDKNGAADLQLLLRTYKQWRVPEHIALAWADWIHQEFNSDSHDVLIGKYSLELVLGWSVTKIVVVILTPVVLSLVIGLWFNSKDWTGLTTIQTAWSIASYIVTARGIIAALLGIMSSLADK</sequence>
<gene>
    <name evidence="3" type="ORF">CSAL01_07106</name>
</gene>
<feature type="region of interest" description="Disordered" evidence="1">
    <location>
        <begin position="1"/>
        <end position="34"/>
    </location>
</feature>
<comment type="caution">
    <text evidence="3">The sequence shown here is derived from an EMBL/GenBank/DDBJ whole genome shotgun (WGS) entry which is preliminary data.</text>
</comment>
<evidence type="ECO:0000313" key="4">
    <source>
        <dbReference type="Proteomes" id="UP000070121"/>
    </source>
</evidence>
<dbReference type="Proteomes" id="UP000070121">
    <property type="component" value="Unassembled WGS sequence"/>
</dbReference>
<reference evidence="3 4" key="1">
    <citation type="submission" date="2014-02" db="EMBL/GenBank/DDBJ databases">
        <title>The genome sequence of Colletotrichum salicis CBS 607.94.</title>
        <authorList>
            <person name="Baroncelli R."/>
            <person name="Thon M.R."/>
        </authorList>
    </citation>
    <scope>NUCLEOTIDE SEQUENCE [LARGE SCALE GENOMIC DNA]</scope>
    <source>
        <strain evidence="3 4">CBS 607.94</strain>
    </source>
</reference>
<feature type="transmembrane region" description="Helical" evidence="2">
    <location>
        <begin position="239"/>
        <end position="265"/>
    </location>
</feature>
<feature type="compositionally biased region" description="Polar residues" evidence="1">
    <location>
        <begin position="1"/>
        <end position="16"/>
    </location>
</feature>
<feature type="transmembrane region" description="Helical" evidence="2">
    <location>
        <begin position="285"/>
        <end position="304"/>
    </location>
</feature>
<protein>
    <submittedName>
        <fullName evidence="3">Uncharacterized protein</fullName>
    </submittedName>
</protein>
<feature type="compositionally biased region" description="Basic and acidic residues" evidence="1">
    <location>
        <begin position="19"/>
        <end position="32"/>
    </location>
</feature>
<keyword evidence="2" id="KW-1133">Transmembrane helix</keyword>
<keyword evidence="4" id="KW-1185">Reference proteome</keyword>